<dbReference type="EC" id="6.3.2.2" evidence="5"/>
<reference evidence="6 7" key="1">
    <citation type="submission" date="2019-03" db="EMBL/GenBank/DDBJ databases">
        <title>Genomic Encyclopedia of Archaeal and Bacterial Type Strains, Phase II (KMG-II): from individual species to whole genera.</title>
        <authorList>
            <person name="Goeker M."/>
        </authorList>
    </citation>
    <scope>NUCLEOTIDE SEQUENCE [LARGE SCALE GENOMIC DNA]</scope>
    <source>
        <strain evidence="6 7">DSM 45499</strain>
    </source>
</reference>
<dbReference type="InterPro" id="IPR050141">
    <property type="entry name" value="GCL_type2/YbdK_subfam"/>
</dbReference>
<protein>
    <recommendedName>
        <fullName evidence="5">Putative glutamate--cysteine ligase 2</fullName>
        <ecNumber evidence="5">6.3.2.2</ecNumber>
    </recommendedName>
    <alternativeName>
        <fullName evidence="5">Gamma-glutamylcysteine synthetase 2</fullName>
        <shortName evidence="5">GCS 2</shortName>
        <shortName evidence="5">Gamma-GCS 2</shortName>
    </alternativeName>
</protein>
<comment type="caution">
    <text evidence="6">The sequence shown here is derived from an EMBL/GenBank/DDBJ whole genome shotgun (WGS) entry which is preliminary data.</text>
</comment>
<gene>
    <name evidence="6" type="ORF">CLV71_11536</name>
</gene>
<dbReference type="GO" id="GO:0005524">
    <property type="term" value="F:ATP binding"/>
    <property type="evidence" value="ECO:0007669"/>
    <property type="project" value="UniProtKB-KW"/>
</dbReference>
<dbReference type="PANTHER" id="PTHR36510">
    <property type="entry name" value="GLUTAMATE--CYSTEINE LIGASE 2-RELATED"/>
    <property type="match status" value="1"/>
</dbReference>
<dbReference type="OrthoDB" id="9803842at2"/>
<dbReference type="HAMAP" id="MF_01609">
    <property type="entry name" value="Glu_cys_ligase_2"/>
    <property type="match status" value="1"/>
</dbReference>
<accession>A0A4R7V4A3</accession>
<dbReference type="Gene3D" id="3.30.590.20">
    <property type="match status" value="1"/>
</dbReference>
<dbReference type="InterPro" id="IPR006336">
    <property type="entry name" value="GCS2"/>
</dbReference>
<evidence type="ECO:0000313" key="6">
    <source>
        <dbReference type="EMBL" id="TDV43574.1"/>
    </source>
</evidence>
<keyword evidence="3 5" id="KW-0067">ATP-binding</keyword>
<dbReference type="Proteomes" id="UP000294927">
    <property type="component" value="Unassembled WGS sequence"/>
</dbReference>
<sequence length="361" mass="37366">MADTPALCAREEYLLVDPGTGRTADAADEVRGYADALDAPAPDSAVTADLFATRLEAGTGRCAGLDELSERLIHNRMRLATAARAAGTWIVPSATAAMGGPAAPRAKFGPVADTYAAAVAEVTCGCHLQLAAPDPETAVAVVNHLRPWLPTLLALSANSPYQDGADTGYASWRHAQRSRLPAGGMPPHFASVRAYEARVSRLVEMGVLVAETAPHWLAHPVPRRSEVELHVADTGVDVESTVLQAALSKALVQTALADLAAGREAPAIGEQVAAAALWSAARHGMSGPGIHPVLERTAPATVLVSELLAAVRPALEDNGDLITASSGVRRLLRLGTGAARQRAAGNPYEATAKLAANVLPA</sequence>
<keyword evidence="7" id="KW-1185">Reference proteome</keyword>
<organism evidence="6 7">
    <name type="scientific">Actinophytocola oryzae</name>
    <dbReference type="NCBI Taxonomy" id="502181"/>
    <lineage>
        <taxon>Bacteria</taxon>
        <taxon>Bacillati</taxon>
        <taxon>Actinomycetota</taxon>
        <taxon>Actinomycetes</taxon>
        <taxon>Pseudonocardiales</taxon>
        <taxon>Pseudonocardiaceae</taxon>
    </lineage>
</organism>
<dbReference type="GO" id="GO:0004357">
    <property type="term" value="F:glutamate-cysteine ligase activity"/>
    <property type="evidence" value="ECO:0007669"/>
    <property type="project" value="UniProtKB-EC"/>
</dbReference>
<dbReference type="GO" id="GO:0042398">
    <property type="term" value="P:modified amino acid biosynthetic process"/>
    <property type="evidence" value="ECO:0007669"/>
    <property type="project" value="InterPro"/>
</dbReference>
<dbReference type="AlphaFoldDB" id="A0A4R7V4A3"/>
<dbReference type="RefSeq" id="WP_133906804.1">
    <property type="nucleotide sequence ID" value="NZ_SOCP01000015.1"/>
</dbReference>
<dbReference type="InterPro" id="IPR014746">
    <property type="entry name" value="Gln_synth/guanido_kin_cat_dom"/>
</dbReference>
<dbReference type="Pfam" id="PF04107">
    <property type="entry name" value="GCS2"/>
    <property type="match status" value="1"/>
</dbReference>
<evidence type="ECO:0000256" key="4">
    <source>
        <dbReference type="ARBA" id="ARBA00048819"/>
    </source>
</evidence>
<evidence type="ECO:0000256" key="3">
    <source>
        <dbReference type="ARBA" id="ARBA00022840"/>
    </source>
</evidence>
<evidence type="ECO:0000256" key="1">
    <source>
        <dbReference type="ARBA" id="ARBA00022598"/>
    </source>
</evidence>
<keyword evidence="1 5" id="KW-0436">Ligase</keyword>
<keyword evidence="2 5" id="KW-0547">Nucleotide-binding</keyword>
<dbReference type="InterPro" id="IPR011793">
    <property type="entry name" value="YbdK"/>
</dbReference>
<evidence type="ECO:0000256" key="2">
    <source>
        <dbReference type="ARBA" id="ARBA00022741"/>
    </source>
</evidence>
<proteinExistence type="inferred from homology"/>
<name>A0A4R7V4A3_9PSEU</name>
<dbReference type="PANTHER" id="PTHR36510:SF1">
    <property type="entry name" value="GLUTAMATE--CYSTEINE LIGASE 2-RELATED"/>
    <property type="match status" value="1"/>
</dbReference>
<comment type="function">
    <text evidence="5">ATP-dependent carboxylate-amine ligase which exhibits weak glutamate--cysteine ligase activity.</text>
</comment>
<evidence type="ECO:0000313" key="7">
    <source>
        <dbReference type="Proteomes" id="UP000294927"/>
    </source>
</evidence>
<comment type="catalytic activity">
    <reaction evidence="4 5">
        <text>L-cysteine + L-glutamate + ATP = gamma-L-glutamyl-L-cysteine + ADP + phosphate + H(+)</text>
        <dbReference type="Rhea" id="RHEA:13285"/>
        <dbReference type="ChEBI" id="CHEBI:15378"/>
        <dbReference type="ChEBI" id="CHEBI:29985"/>
        <dbReference type="ChEBI" id="CHEBI:30616"/>
        <dbReference type="ChEBI" id="CHEBI:35235"/>
        <dbReference type="ChEBI" id="CHEBI:43474"/>
        <dbReference type="ChEBI" id="CHEBI:58173"/>
        <dbReference type="ChEBI" id="CHEBI:456216"/>
        <dbReference type="EC" id="6.3.2.2"/>
    </reaction>
</comment>
<dbReference type="SUPFAM" id="SSF55931">
    <property type="entry name" value="Glutamine synthetase/guanido kinase"/>
    <property type="match status" value="1"/>
</dbReference>
<comment type="similarity">
    <text evidence="5">Belongs to the glutamate--cysteine ligase type 2 family. YbdK subfamily.</text>
</comment>
<evidence type="ECO:0000256" key="5">
    <source>
        <dbReference type="HAMAP-Rule" id="MF_01609"/>
    </source>
</evidence>
<dbReference type="EMBL" id="SOCP01000015">
    <property type="protein sequence ID" value="TDV43574.1"/>
    <property type="molecule type" value="Genomic_DNA"/>
</dbReference>